<accession>A0A2H4P7T0</accession>
<name>A0A2H4P7T0_9CAUD</name>
<reference evidence="1 2" key="1">
    <citation type="submission" date="2017-09" db="EMBL/GenBank/DDBJ databases">
        <authorList>
            <person name="Ehlers B."/>
            <person name="Leendertz F.H."/>
        </authorList>
    </citation>
    <scope>NUCLEOTIDE SEQUENCE [LARGE SCALE GENOMIC DNA]</scope>
</reference>
<dbReference type="EMBL" id="MG018930">
    <property type="protein sequence ID" value="ATW58242.1"/>
    <property type="molecule type" value="Genomic_DNA"/>
</dbReference>
<evidence type="ECO:0000313" key="1">
    <source>
        <dbReference type="EMBL" id="ATW58242.1"/>
    </source>
</evidence>
<sequence>MTLIELRDAINKDIEAGMGDLQVAFGDCNTLHKVSGIGKSFVEDVDTYYLEEIGSEDGGVAIYVIGE</sequence>
<gene>
    <name evidence="1" type="ORF">CNR37_00035</name>
</gene>
<keyword evidence="2" id="KW-1185">Reference proteome</keyword>
<proteinExistence type="predicted"/>
<dbReference type="Proteomes" id="UP000241096">
    <property type="component" value="Segment"/>
</dbReference>
<organism evidence="1 2">
    <name type="scientific">Pseudomonas phage ventosus</name>
    <dbReference type="NCBI Taxonomy" id="2048980"/>
    <lineage>
        <taxon>Viruses</taxon>
        <taxon>Duplodnaviria</taxon>
        <taxon>Heunggongvirae</taxon>
        <taxon>Uroviricota</taxon>
        <taxon>Caudoviricetes</taxon>
        <taxon>Vandenendeviridae</taxon>
        <taxon>Gorskivirinae</taxon>
        <taxon>Ventosusvirus</taxon>
        <taxon>Ventosusvirus ventosus</taxon>
    </lineage>
</organism>
<evidence type="ECO:0000313" key="2">
    <source>
        <dbReference type="Proteomes" id="UP000241096"/>
    </source>
</evidence>
<protein>
    <submittedName>
        <fullName evidence="1">Uncharacterized protein</fullName>
    </submittedName>
</protein>